<comment type="caution">
    <text evidence="2">The sequence shown here is derived from an EMBL/GenBank/DDBJ whole genome shotgun (WGS) entry which is preliminary data.</text>
</comment>
<gene>
    <name evidence="2" type="ORF">MtrunA17_Chr1g0208411</name>
</gene>
<name>A0A396JYG6_MEDTR</name>
<dbReference type="PANTHER" id="PTHR35218:SF9">
    <property type="entry name" value="ENDONUCLEASE_EXONUCLEASE_PHOSPHATASE DOMAIN-CONTAINING PROTEIN"/>
    <property type="match status" value="1"/>
</dbReference>
<sequence length="268" mass="30794">MIILSWNCRGLGSPSAVPNLRNLARGHKPDILFLSETLANTRSMENIRVMLGYDSCLAVDVVGRSGGLAVFWKDVSNCRVLNYSRNFINMIVEDKEAGDWRLTYYYRFPERARSRDAWDLLRELRDMSSLPWCIIGDFNDLLSQQDKSGIHPHPNWLCMGFREVVDDCALSDIKLHGHSFTWIKSPGTNRVLEERLDMAMGNSEWLQRFPEVKLTNLLTSHSDHTPILLDTVPGGRRFINNPHHRLCNTGRIECKLTTQIGRNRVRRG</sequence>
<organism evidence="2">
    <name type="scientific">Medicago truncatula</name>
    <name type="common">Barrel medic</name>
    <name type="synonym">Medicago tribuloides</name>
    <dbReference type="NCBI Taxonomy" id="3880"/>
    <lineage>
        <taxon>Eukaryota</taxon>
        <taxon>Viridiplantae</taxon>
        <taxon>Streptophyta</taxon>
        <taxon>Embryophyta</taxon>
        <taxon>Tracheophyta</taxon>
        <taxon>Spermatophyta</taxon>
        <taxon>Magnoliopsida</taxon>
        <taxon>eudicotyledons</taxon>
        <taxon>Gunneridae</taxon>
        <taxon>Pentapetalae</taxon>
        <taxon>rosids</taxon>
        <taxon>fabids</taxon>
        <taxon>Fabales</taxon>
        <taxon>Fabaceae</taxon>
        <taxon>Papilionoideae</taxon>
        <taxon>50 kb inversion clade</taxon>
        <taxon>NPAAA clade</taxon>
        <taxon>Hologalegina</taxon>
        <taxon>IRL clade</taxon>
        <taxon>Trifolieae</taxon>
        <taxon>Medicago</taxon>
    </lineage>
</organism>
<feature type="domain" description="Endonuclease/exonuclease/phosphatase" evidence="1">
    <location>
        <begin position="4"/>
        <end position="212"/>
    </location>
</feature>
<keyword evidence="2" id="KW-0269">Exonuclease</keyword>
<dbReference type="EMBL" id="PSQE01000001">
    <property type="protein sequence ID" value="RHN82294.1"/>
    <property type="molecule type" value="Genomic_DNA"/>
</dbReference>
<dbReference type="InterPro" id="IPR036691">
    <property type="entry name" value="Endo/exonu/phosph_ase_sf"/>
</dbReference>
<dbReference type="InterPro" id="IPR005135">
    <property type="entry name" value="Endo/exonuclease/phosphatase"/>
</dbReference>
<reference evidence="2" key="1">
    <citation type="journal article" date="2018" name="Nat. Plants">
        <title>Whole-genome landscape of Medicago truncatula symbiotic genes.</title>
        <authorList>
            <person name="Pecrix Y."/>
            <person name="Gamas P."/>
            <person name="Carrere S."/>
        </authorList>
    </citation>
    <scope>NUCLEOTIDE SEQUENCE</scope>
    <source>
        <tissue evidence="2">Leaves</tissue>
    </source>
</reference>
<keyword evidence="2" id="KW-0378">Hydrolase</keyword>
<keyword evidence="2" id="KW-0255">Endonuclease</keyword>
<protein>
    <submittedName>
        <fullName evidence="2">Putative endonuclease/exonuclease/phosphatase</fullName>
    </submittedName>
</protein>
<dbReference type="GO" id="GO:0004519">
    <property type="term" value="F:endonuclease activity"/>
    <property type="evidence" value="ECO:0007669"/>
    <property type="project" value="UniProtKB-KW"/>
</dbReference>
<dbReference type="Proteomes" id="UP000265566">
    <property type="component" value="Chromosome 1"/>
</dbReference>
<dbReference type="AlphaFoldDB" id="A0A396JYG6"/>
<dbReference type="Pfam" id="PF03372">
    <property type="entry name" value="Exo_endo_phos"/>
    <property type="match status" value="1"/>
</dbReference>
<dbReference type="Gene3D" id="3.60.10.10">
    <property type="entry name" value="Endonuclease/exonuclease/phosphatase"/>
    <property type="match status" value="1"/>
</dbReference>
<proteinExistence type="predicted"/>
<evidence type="ECO:0000259" key="1">
    <source>
        <dbReference type="Pfam" id="PF03372"/>
    </source>
</evidence>
<accession>A0A396JYG6</accession>
<dbReference type="SUPFAM" id="SSF56219">
    <property type="entry name" value="DNase I-like"/>
    <property type="match status" value="1"/>
</dbReference>
<evidence type="ECO:0000313" key="2">
    <source>
        <dbReference type="EMBL" id="RHN82294.1"/>
    </source>
</evidence>
<dbReference type="GO" id="GO:0004527">
    <property type="term" value="F:exonuclease activity"/>
    <property type="evidence" value="ECO:0007669"/>
    <property type="project" value="UniProtKB-KW"/>
</dbReference>
<dbReference type="Gramene" id="rna6448">
    <property type="protein sequence ID" value="RHN82294.1"/>
    <property type="gene ID" value="gene6448"/>
</dbReference>
<dbReference type="PANTHER" id="PTHR35218">
    <property type="entry name" value="RNASE H DOMAIN-CONTAINING PROTEIN"/>
    <property type="match status" value="1"/>
</dbReference>
<keyword evidence="2" id="KW-0540">Nuclease</keyword>